<dbReference type="InterPro" id="IPR011990">
    <property type="entry name" value="TPR-like_helical_dom_sf"/>
</dbReference>
<protein>
    <recommendedName>
        <fullName evidence="1">Cdc23 domain-containing protein</fullName>
    </recommendedName>
</protein>
<sequence length="202" mass="23911">MMNEDEKEANVDQVKIVDELYWLAEQCEIRCLFECSKWTNEIICHLPPSTSMLMLLPTKIGQPQVIDLIPAQSTAKTQYDLQDPLFRTKTKFFLEKIELRSPVDKFLYYFSWYMISVQTRLEEEANDTERKTEFVDSNLADLRQKMESLKEKSPESFDCFLNYLLGVVRKDNDASEDACKVFREAIDQDYRCWPAWKMLSIR</sequence>
<dbReference type="Pfam" id="PF04049">
    <property type="entry name" value="ANAPC8"/>
    <property type="match status" value="1"/>
</dbReference>
<dbReference type="InterPro" id="IPR007192">
    <property type="entry name" value="APC8"/>
</dbReference>
<keyword evidence="2" id="KW-1185">Reference proteome</keyword>
<reference evidence="3" key="1">
    <citation type="submission" date="2022-11" db="UniProtKB">
        <authorList>
            <consortium name="WormBaseParasite"/>
        </authorList>
    </citation>
    <scope>IDENTIFICATION</scope>
</reference>
<feature type="domain" description="Cdc23" evidence="1">
    <location>
        <begin position="20"/>
        <end position="200"/>
    </location>
</feature>
<dbReference type="AlphaFoldDB" id="A0A915D0E6"/>
<evidence type="ECO:0000313" key="2">
    <source>
        <dbReference type="Proteomes" id="UP000887574"/>
    </source>
</evidence>
<evidence type="ECO:0000313" key="3">
    <source>
        <dbReference type="WBParaSite" id="jg1451"/>
    </source>
</evidence>
<organism evidence="2 3">
    <name type="scientific">Ditylenchus dipsaci</name>
    <dbReference type="NCBI Taxonomy" id="166011"/>
    <lineage>
        <taxon>Eukaryota</taxon>
        <taxon>Metazoa</taxon>
        <taxon>Ecdysozoa</taxon>
        <taxon>Nematoda</taxon>
        <taxon>Chromadorea</taxon>
        <taxon>Rhabditida</taxon>
        <taxon>Tylenchina</taxon>
        <taxon>Tylenchomorpha</taxon>
        <taxon>Sphaerularioidea</taxon>
        <taxon>Anguinidae</taxon>
        <taxon>Anguininae</taxon>
        <taxon>Ditylenchus</taxon>
    </lineage>
</organism>
<dbReference type="Proteomes" id="UP000887574">
    <property type="component" value="Unplaced"/>
</dbReference>
<accession>A0A915D0E6</accession>
<dbReference type="WBParaSite" id="jg1451">
    <property type="protein sequence ID" value="jg1451"/>
    <property type="gene ID" value="jg1451"/>
</dbReference>
<evidence type="ECO:0000259" key="1">
    <source>
        <dbReference type="Pfam" id="PF04049"/>
    </source>
</evidence>
<dbReference type="GO" id="GO:0005680">
    <property type="term" value="C:anaphase-promoting complex"/>
    <property type="evidence" value="ECO:0007669"/>
    <property type="project" value="InterPro"/>
</dbReference>
<dbReference type="Gene3D" id="1.25.40.10">
    <property type="entry name" value="Tetratricopeptide repeat domain"/>
    <property type="match status" value="1"/>
</dbReference>
<proteinExistence type="predicted"/>
<name>A0A915D0E6_9BILA</name>